<organism evidence="2 3">
    <name type="scientific">Agathobacter rectalis</name>
    <dbReference type="NCBI Taxonomy" id="39491"/>
    <lineage>
        <taxon>Bacteria</taxon>
        <taxon>Bacillati</taxon>
        <taxon>Bacillota</taxon>
        <taxon>Clostridia</taxon>
        <taxon>Lachnospirales</taxon>
        <taxon>Lachnospiraceae</taxon>
        <taxon>Agathobacter</taxon>
    </lineage>
</organism>
<reference evidence="2 3" key="1">
    <citation type="submission" date="2015-09" db="EMBL/GenBank/DDBJ databases">
        <authorList>
            <consortium name="Pathogen Informatics"/>
        </authorList>
    </citation>
    <scope>NUCLEOTIDE SEQUENCE [LARGE SCALE GENOMIC DNA]</scope>
    <source>
        <strain evidence="2 3">2789STDY5834884</strain>
    </source>
</reference>
<evidence type="ECO:0000256" key="1">
    <source>
        <dbReference type="SAM" id="SignalP"/>
    </source>
</evidence>
<evidence type="ECO:0000313" key="2">
    <source>
        <dbReference type="EMBL" id="CUP00888.1"/>
    </source>
</evidence>
<feature type="signal peptide" evidence="1">
    <location>
        <begin position="1"/>
        <end position="22"/>
    </location>
</feature>
<keyword evidence="1" id="KW-0732">Signal</keyword>
<protein>
    <submittedName>
        <fullName evidence="2">Uncharacterized protein</fullName>
    </submittedName>
</protein>
<sequence>MCTGFLALAAVVTALPTTLVHAESKKYWTGSKELVGIVEKVMNDGSIGSTFNEGHLTVEGEDAYCIDINTDFRNGYKTRADASTRISADQISDVALSIEYGLYVSDQHTIPSLVSRKLKRRCINYGTHGTYIFDIKLQIESATIKKGDIVVINNGFIKAKKSVEQSIVDAAVVYEILQINDECISRGAGSAVIVMNAKDDSTEKLKCIEKEISSANLKK</sequence>
<feature type="chain" id="PRO_5008025437" evidence="1">
    <location>
        <begin position="23"/>
        <end position="219"/>
    </location>
</feature>
<dbReference type="AlphaFoldDB" id="A0A174JTC2"/>
<name>A0A174JTC2_9FIRM</name>
<evidence type="ECO:0000313" key="3">
    <source>
        <dbReference type="Proteomes" id="UP000095602"/>
    </source>
</evidence>
<accession>A0A174JTC2</accession>
<gene>
    <name evidence="2" type="ORF">ERS852497_01584</name>
</gene>
<dbReference type="Proteomes" id="UP000095602">
    <property type="component" value="Unassembled WGS sequence"/>
</dbReference>
<proteinExistence type="predicted"/>
<dbReference type="EMBL" id="CZAJ01000012">
    <property type="protein sequence ID" value="CUP00888.1"/>
    <property type="molecule type" value="Genomic_DNA"/>
</dbReference>